<gene>
    <name evidence="1" type="ORF">GCM10022277_16100</name>
</gene>
<dbReference type="Pfam" id="PF06228">
    <property type="entry name" value="ChuX_HutX"/>
    <property type="match status" value="1"/>
</dbReference>
<evidence type="ECO:0008006" key="3">
    <source>
        <dbReference type="Google" id="ProtNLM"/>
    </source>
</evidence>
<dbReference type="EMBL" id="BAABBN010000004">
    <property type="protein sequence ID" value="GAA3921100.1"/>
    <property type="molecule type" value="Genomic_DNA"/>
</dbReference>
<comment type="caution">
    <text evidence="1">The sequence shown here is derived from an EMBL/GenBank/DDBJ whole genome shotgun (WGS) entry which is preliminary data.</text>
</comment>
<dbReference type="InterPro" id="IPR053733">
    <property type="entry name" value="Heme_Transport_Util_sf"/>
</dbReference>
<dbReference type="SUPFAM" id="SSF144064">
    <property type="entry name" value="Heme iron utilization protein-like"/>
    <property type="match status" value="1"/>
</dbReference>
<name>A0ABP7MDY1_9GAMM</name>
<reference evidence="2" key="1">
    <citation type="journal article" date="2019" name="Int. J. Syst. Evol. Microbiol.">
        <title>The Global Catalogue of Microorganisms (GCM) 10K type strain sequencing project: providing services to taxonomists for standard genome sequencing and annotation.</title>
        <authorList>
            <consortium name="The Broad Institute Genomics Platform"/>
            <consortium name="The Broad Institute Genome Sequencing Center for Infectious Disease"/>
            <person name="Wu L."/>
            <person name="Ma J."/>
        </authorList>
    </citation>
    <scope>NUCLEOTIDE SEQUENCE [LARGE SCALE GENOMIC DNA]</scope>
    <source>
        <strain evidence="2">JCM 17551</strain>
    </source>
</reference>
<organism evidence="1 2">
    <name type="scientific">Litoribacillus peritrichatus</name>
    <dbReference type="NCBI Taxonomy" id="718191"/>
    <lineage>
        <taxon>Bacteria</taxon>
        <taxon>Pseudomonadati</taxon>
        <taxon>Pseudomonadota</taxon>
        <taxon>Gammaproteobacteria</taxon>
        <taxon>Oceanospirillales</taxon>
        <taxon>Oceanospirillaceae</taxon>
        <taxon>Litoribacillus</taxon>
    </lineage>
</organism>
<dbReference type="NCBIfam" id="TIGR04108">
    <property type="entry name" value="HutX"/>
    <property type="match status" value="1"/>
</dbReference>
<dbReference type="Gene3D" id="3.40.1570.10">
    <property type="entry name" value="HemS/ChuS/ChuX like domains"/>
    <property type="match status" value="1"/>
</dbReference>
<proteinExistence type="predicted"/>
<dbReference type="Proteomes" id="UP001501565">
    <property type="component" value="Unassembled WGS sequence"/>
</dbReference>
<accession>A0ABP7MDY1</accession>
<keyword evidence="2" id="KW-1185">Reference proteome</keyword>
<sequence>MFTTGFCIQKPQHVHGTHMTIPGEQSLSLLQEIADWGNTTTIILHGGCVFEFKGDFPKGSLAEGFYNLKGKKGFEGHLNLSKVKNIRFQDKQHRGKQSYALVFNDQDDTCIFKIFVGRTSKGELIEHQVKRFKELQAEYSQPQ</sequence>
<protein>
    <recommendedName>
        <fullName evidence="3">Heme utilization cystosolic carrier protein HutX</fullName>
    </recommendedName>
</protein>
<evidence type="ECO:0000313" key="2">
    <source>
        <dbReference type="Proteomes" id="UP001501565"/>
    </source>
</evidence>
<evidence type="ECO:0000313" key="1">
    <source>
        <dbReference type="EMBL" id="GAA3921100.1"/>
    </source>
</evidence>
<dbReference type="InterPro" id="IPR010413">
    <property type="entry name" value="HutX-like"/>
</dbReference>